<dbReference type="PROSITE" id="PS51473">
    <property type="entry name" value="GNK2"/>
    <property type="match status" value="3"/>
</dbReference>
<keyword evidence="10 15" id="KW-1133">Transmembrane helix</keyword>
<dbReference type="PROSITE" id="PS50011">
    <property type="entry name" value="PROTEIN_KINASE_DOM"/>
    <property type="match status" value="2"/>
</dbReference>
<dbReference type="InterPro" id="IPR017441">
    <property type="entry name" value="Protein_kinase_ATP_BS"/>
</dbReference>
<comment type="subcellular location">
    <subcellularLocation>
        <location evidence="1">Membrane</location>
        <topology evidence="1">Single-pass membrane protein</topology>
    </subcellularLocation>
</comment>
<keyword evidence="13" id="KW-0325">Glycoprotein</keyword>
<keyword evidence="7 14" id="KW-0547">Nucleotide-binding</keyword>
<protein>
    <submittedName>
        <fullName evidence="19">Uncharacterized protein</fullName>
    </submittedName>
</protein>
<comment type="caution">
    <text evidence="19">The sequence shown here is derived from an EMBL/GenBank/DDBJ whole genome shotgun (WGS) entry which is preliminary data.</text>
</comment>
<dbReference type="PROSITE" id="PS00108">
    <property type="entry name" value="PROTEIN_KINASE_ST"/>
    <property type="match status" value="2"/>
</dbReference>
<reference evidence="19 20" key="1">
    <citation type="submission" date="2021-05" db="EMBL/GenBank/DDBJ databases">
        <title>Genome Assembly of Synthetic Allotetraploid Brassica napus Reveals Homoeologous Exchanges between Subgenomes.</title>
        <authorList>
            <person name="Davis J.T."/>
        </authorList>
    </citation>
    <scope>NUCLEOTIDE SEQUENCE [LARGE SCALE GENOMIC DNA]</scope>
    <source>
        <strain evidence="20">cv. Da-Ae</strain>
        <tissue evidence="19">Seedling</tissue>
    </source>
</reference>
<evidence type="ECO:0000256" key="7">
    <source>
        <dbReference type="ARBA" id="ARBA00022741"/>
    </source>
</evidence>
<dbReference type="Pfam" id="PF01657">
    <property type="entry name" value="Stress-antifung"/>
    <property type="match status" value="3"/>
</dbReference>
<dbReference type="Pfam" id="PF00069">
    <property type="entry name" value="Pkinase"/>
    <property type="match status" value="1"/>
</dbReference>
<evidence type="ECO:0000256" key="8">
    <source>
        <dbReference type="ARBA" id="ARBA00022777"/>
    </source>
</evidence>
<keyword evidence="9 14" id="KW-0067">ATP-binding</keyword>
<evidence type="ECO:0000256" key="12">
    <source>
        <dbReference type="ARBA" id="ARBA00023170"/>
    </source>
</evidence>
<dbReference type="InterPro" id="IPR001245">
    <property type="entry name" value="Ser-Thr/Tyr_kinase_cat_dom"/>
</dbReference>
<dbReference type="InterPro" id="IPR008271">
    <property type="entry name" value="Ser/Thr_kinase_AS"/>
</dbReference>
<evidence type="ECO:0000256" key="14">
    <source>
        <dbReference type="PROSITE-ProRule" id="PRU10141"/>
    </source>
</evidence>
<evidence type="ECO:0000256" key="3">
    <source>
        <dbReference type="ARBA" id="ARBA00022679"/>
    </source>
</evidence>
<feature type="chain" id="PRO_5045088904" evidence="16">
    <location>
        <begin position="21"/>
        <end position="1138"/>
    </location>
</feature>
<evidence type="ECO:0000256" key="9">
    <source>
        <dbReference type="ARBA" id="ARBA00022840"/>
    </source>
</evidence>
<feature type="domain" description="Protein kinase" evidence="17">
    <location>
        <begin position="822"/>
        <end position="1094"/>
    </location>
</feature>
<feature type="non-terminal residue" evidence="19">
    <location>
        <position position="1"/>
    </location>
</feature>
<feature type="domain" description="Gnk2-homologous" evidence="18">
    <location>
        <begin position="620"/>
        <end position="727"/>
    </location>
</feature>
<dbReference type="PANTHER" id="PTHR27002">
    <property type="entry name" value="RECEPTOR-LIKE SERINE/THREONINE-PROTEIN KINASE SD1-8"/>
    <property type="match status" value="1"/>
</dbReference>
<evidence type="ECO:0000313" key="20">
    <source>
        <dbReference type="Proteomes" id="UP000824890"/>
    </source>
</evidence>
<dbReference type="Proteomes" id="UP000824890">
    <property type="component" value="Unassembled WGS sequence"/>
</dbReference>
<dbReference type="Gene3D" id="1.10.510.10">
    <property type="entry name" value="Transferase(Phosphotransferase) domain 1"/>
    <property type="match status" value="2"/>
</dbReference>
<dbReference type="InterPro" id="IPR038408">
    <property type="entry name" value="GNK2_sf"/>
</dbReference>
<feature type="transmembrane region" description="Helical" evidence="15">
    <location>
        <begin position="760"/>
        <end position="782"/>
    </location>
</feature>
<keyword evidence="2" id="KW-0723">Serine/threonine-protein kinase</keyword>
<dbReference type="Gene3D" id="3.30.200.20">
    <property type="entry name" value="Phosphorylase Kinase, domain 1"/>
    <property type="match status" value="1"/>
</dbReference>
<keyword evidence="3" id="KW-0808">Transferase</keyword>
<name>A0ABQ8DVX1_BRANA</name>
<dbReference type="CDD" id="cd23509">
    <property type="entry name" value="Gnk2-like"/>
    <property type="match status" value="3"/>
</dbReference>
<gene>
    <name evidence="19" type="ORF">HID58_010642</name>
</gene>
<feature type="domain" description="Protein kinase" evidence="17">
    <location>
        <begin position="160"/>
        <end position="480"/>
    </location>
</feature>
<dbReference type="PANTHER" id="PTHR27002:SF698">
    <property type="entry name" value="CYSTEINE-RICH RECEPTOR-LIKE PROTEIN KINASE 38"/>
    <property type="match status" value="1"/>
</dbReference>
<keyword evidence="6" id="KW-0677">Repeat</keyword>
<evidence type="ECO:0000256" key="2">
    <source>
        <dbReference type="ARBA" id="ARBA00022527"/>
    </source>
</evidence>
<dbReference type="PROSITE" id="PS00107">
    <property type="entry name" value="PROTEIN_KINASE_ATP"/>
    <property type="match status" value="1"/>
</dbReference>
<dbReference type="SUPFAM" id="SSF56112">
    <property type="entry name" value="Protein kinase-like (PK-like)"/>
    <property type="match status" value="2"/>
</dbReference>
<evidence type="ECO:0000256" key="10">
    <source>
        <dbReference type="ARBA" id="ARBA00022989"/>
    </source>
</evidence>
<organism evidence="19 20">
    <name type="scientific">Brassica napus</name>
    <name type="common">Rape</name>
    <dbReference type="NCBI Taxonomy" id="3708"/>
    <lineage>
        <taxon>Eukaryota</taxon>
        <taxon>Viridiplantae</taxon>
        <taxon>Streptophyta</taxon>
        <taxon>Embryophyta</taxon>
        <taxon>Tracheophyta</taxon>
        <taxon>Spermatophyta</taxon>
        <taxon>Magnoliopsida</taxon>
        <taxon>eudicotyledons</taxon>
        <taxon>Gunneridae</taxon>
        <taxon>Pentapetalae</taxon>
        <taxon>rosids</taxon>
        <taxon>malvids</taxon>
        <taxon>Brassicales</taxon>
        <taxon>Brassicaceae</taxon>
        <taxon>Brassiceae</taxon>
        <taxon>Brassica</taxon>
    </lineage>
</organism>
<evidence type="ECO:0000256" key="1">
    <source>
        <dbReference type="ARBA" id="ARBA00004167"/>
    </source>
</evidence>
<evidence type="ECO:0000259" key="18">
    <source>
        <dbReference type="PROSITE" id="PS51473"/>
    </source>
</evidence>
<evidence type="ECO:0000256" key="11">
    <source>
        <dbReference type="ARBA" id="ARBA00023136"/>
    </source>
</evidence>
<evidence type="ECO:0000259" key="17">
    <source>
        <dbReference type="PROSITE" id="PS50011"/>
    </source>
</evidence>
<keyword evidence="20" id="KW-1185">Reference proteome</keyword>
<evidence type="ECO:0000256" key="6">
    <source>
        <dbReference type="ARBA" id="ARBA00022737"/>
    </source>
</evidence>
<evidence type="ECO:0000256" key="15">
    <source>
        <dbReference type="SAM" id="Phobius"/>
    </source>
</evidence>
<dbReference type="EMBL" id="JAGKQM010000003">
    <property type="protein sequence ID" value="KAH0933525.1"/>
    <property type="molecule type" value="Genomic_DNA"/>
</dbReference>
<dbReference type="InterPro" id="IPR011009">
    <property type="entry name" value="Kinase-like_dom_sf"/>
</dbReference>
<feature type="transmembrane region" description="Helical" evidence="15">
    <location>
        <begin position="259"/>
        <end position="282"/>
    </location>
</feature>
<keyword evidence="11 15" id="KW-0472">Membrane</keyword>
<dbReference type="Gene3D" id="3.30.430.20">
    <property type="entry name" value="Gnk2 domain, C-X8-C-X2-C motif"/>
    <property type="match status" value="3"/>
</dbReference>
<feature type="domain" description="Gnk2-homologous" evidence="18">
    <location>
        <begin position="120"/>
        <end position="226"/>
    </location>
</feature>
<evidence type="ECO:0000256" key="5">
    <source>
        <dbReference type="ARBA" id="ARBA00022729"/>
    </source>
</evidence>
<accession>A0ABQ8DVX1</accession>
<dbReference type="SMART" id="SM00220">
    <property type="entry name" value="S_TKc"/>
    <property type="match status" value="1"/>
</dbReference>
<feature type="binding site" evidence="14">
    <location>
        <position position="850"/>
    </location>
    <ligand>
        <name>ATP</name>
        <dbReference type="ChEBI" id="CHEBI:30616"/>
    </ligand>
</feature>
<feature type="domain" description="Gnk2-homologous" evidence="18">
    <location>
        <begin position="502"/>
        <end position="607"/>
    </location>
</feature>
<feature type="signal peptide" evidence="16">
    <location>
        <begin position="1"/>
        <end position="20"/>
    </location>
</feature>
<evidence type="ECO:0000256" key="16">
    <source>
        <dbReference type="SAM" id="SignalP"/>
    </source>
</evidence>
<evidence type="ECO:0000256" key="13">
    <source>
        <dbReference type="ARBA" id="ARBA00023180"/>
    </source>
</evidence>
<keyword evidence="8" id="KW-0418">Kinase</keyword>
<keyword evidence="4 15" id="KW-0812">Transmembrane</keyword>
<proteinExistence type="predicted"/>
<dbReference type="CDD" id="cd14066">
    <property type="entry name" value="STKc_IRAK"/>
    <property type="match status" value="1"/>
</dbReference>
<dbReference type="InterPro" id="IPR000719">
    <property type="entry name" value="Prot_kinase_dom"/>
</dbReference>
<keyword evidence="12" id="KW-0675">Receptor</keyword>
<keyword evidence="5 16" id="KW-0732">Signal</keyword>
<evidence type="ECO:0000256" key="4">
    <source>
        <dbReference type="ARBA" id="ARBA00022692"/>
    </source>
</evidence>
<sequence length="1138" mass="127495">FAVLASSLLFFLQTLVVVNSAKCYGSLASNSSYTQNRRNLFSTLANKVLTNGGVYNASLSSLCSWPLRKRLQAKSLPQLSRKIDFGNTKGFDDEDRVSCLVRSSNHSFGNLELSPPVTGISPDQIEPSINMTLFMQQWEYTVNNTLVAATKANTSSVHKYYSAVKAEFTAFPNVYMLTQCTPDITSQDCKQCLEACLKYFREQFRGRTGGMVSLPSCFFRWDLFSFHGVFDNVTRFSALPRPQLQEKGSSIPNKKGRSMHWGIITIIVVFTFFNLVVFIGFYKVKSWTRKLNNGTNEYSDSDDEEKRSLLTWEVRFKIIEGIARGLVYLHEDSQLKIIHRDLKTSNILLDAEMNPKVADFGTARLFETDETQAETKRKLTGYMAPEYLNHGQISAKSDVFSFGVVLLEMISGQRNNSFEGEGIALFAWKRWAEGRPEVIIDPLLVKNSSVEIIKLIQTGLLFVQENATNRPTMSSVMVWLGSETITIPLPKAPAFTESHSQSEDAGFLCVGDTFLANSSYGQNRNSVFSSLASQVITNRGFYNASLNSVHAVALCRRGYERQACINCVEKAIQLIKQRCSDRVESFNWDGDDADQVSCLVRTTNNSTFQKLDLGPATLDASPLNIGSSAKNMTLFRQEWEATVNRTLEATTVNTSASVLKYYGVANAEFVEFPNVYMMMQCTPDITSGECKSCLEECVTYFRDTSWGKQGGTVCRPSCLFRWDLYPFYGAFANITRVPAPPRPLIPQAHAISVTSLKGKIIAIVVIPTVINLLVLLGLIRAYRQIKKSKEETSVWTEQDCISDSQFMLKFDLTMVLLATGDFSLENKIGQGGFGSVYKGILPSGQEIAVKRLTRGSGQGEIEFRNEVSLLTRLQHRNLVKLLGFCSEGEEDILIYEHVPNSSLDHFIFNEEKRVLLTWNVRYKIIEGVARGLLYLHEDSQLRIIHRDLKASNVLLDAEMNPKVSDFGMARLFDMDQTRGVTRRRVGTFGYMAPEYIKNGRLSAKTDVYSFGVVLLEMITGQSNNNYFEAMGLPAYAWKCWVAGEAASIIDPVLSRTPTNEILRFIHIGLLCVQENVAKRPTMSFVIQWLGSDTIAIPLPTTAAFTTTELHKIDEMNQAKGEASTQSLNKLSVTELSPR</sequence>
<dbReference type="InterPro" id="IPR002902">
    <property type="entry name" value="GNK2"/>
</dbReference>
<dbReference type="Pfam" id="PF07714">
    <property type="entry name" value="PK_Tyr_Ser-Thr"/>
    <property type="match status" value="1"/>
</dbReference>
<evidence type="ECO:0000313" key="19">
    <source>
        <dbReference type="EMBL" id="KAH0933525.1"/>
    </source>
</evidence>